<dbReference type="InterPro" id="IPR023382">
    <property type="entry name" value="MnmA-like_central_sf"/>
</dbReference>
<dbReference type="EMBL" id="SRME01000001">
    <property type="protein sequence ID" value="TGG89168.1"/>
    <property type="molecule type" value="Genomic_DNA"/>
</dbReference>
<feature type="site" description="Interaction with tRNA" evidence="9">
    <location>
        <position position="343"/>
    </location>
</feature>
<protein>
    <recommendedName>
        <fullName evidence="9">tRNA-specific 2-thiouridylase MnmA</fullName>
        <ecNumber evidence="9">2.8.1.13</ecNumber>
    </recommendedName>
</protein>
<evidence type="ECO:0000313" key="13">
    <source>
        <dbReference type="Proteomes" id="UP000297288"/>
    </source>
</evidence>
<dbReference type="SUPFAM" id="SSF52402">
    <property type="entry name" value="Adenine nucleotide alpha hydrolases-like"/>
    <property type="match status" value="1"/>
</dbReference>
<keyword evidence="2 9" id="KW-0808">Transferase</keyword>
<dbReference type="GO" id="GO:0103016">
    <property type="term" value="F:tRNA-uridine 2-sulfurtransferase activity"/>
    <property type="evidence" value="ECO:0007669"/>
    <property type="project" value="UniProtKB-EC"/>
</dbReference>
<sequence>MSNKRAIMLMSGGVDSSVAAYLLKKEGYEVIAVHFKTVKDEVFSLIPEKKKVCCSPSDTIDAINVSKKLELDDFKIVDIQQEFKEKIIDYFIKEYNDGKTPNPCMLCNRFFKFGKAIEMAEEMNADVVVSGHYVISEYSNEHQNWVIKKGVDNYKDQSYFLSMVKPEYLKKMYFPLGKMKKVEIRKIAEDLNLSVADKPDSQELCFIPDNDYKRYLVDAGIETSKGKVYDFKGEHIGYHTGYTDYTIGQRAGIEYIKNQNQRLHVYKINSQDNSITVAPTEKVHFKGLIAKNMNKFVDFEDEFSAVCRIRKRSEEKPAKIKKISENEYQIVFEEPIFAVTPGQFATIYDESGIVLGCGVIDKYLED</sequence>
<feature type="active site" description="Cysteine persulfide intermediate" evidence="9">
    <location>
        <position position="205"/>
    </location>
</feature>
<evidence type="ECO:0000256" key="4">
    <source>
        <dbReference type="ARBA" id="ARBA00022741"/>
    </source>
</evidence>
<gene>
    <name evidence="9 12" type="primary">mnmA</name>
    <name evidence="12" type="ORF">E4650_02955</name>
</gene>
<dbReference type="Gene3D" id="2.30.30.280">
    <property type="entry name" value="Adenine nucleotide alpha hydrolases-like domains"/>
    <property type="match status" value="1"/>
</dbReference>
<evidence type="ECO:0000259" key="10">
    <source>
        <dbReference type="Pfam" id="PF20258"/>
    </source>
</evidence>
<dbReference type="InterPro" id="IPR046884">
    <property type="entry name" value="MnmA-like_central"/>
</dbReference>
<dbReference type="InterPro" id="IPR004506">
    <property type="entry name" value="MnmA-like"/>
</dbReference>
<feature type="site" description="Interaction with tRNA" evidence="9">
    <location>
        <position position="132"/>
    </location>
</feature>
<feature type="binding site" evidence="9">
    <location>
        <position position="131"/>
    </location>
    <ligand>
        <name>ATP</name>
        <dbReference type="ChEBI" id="CHEBI:30616"/>
    </ligand>
</feature>
<feature type="region of interest" description="Interaction with tRNA" evidence="9">
    <location>
        <begin position="155"/>
        <end position="157"/>
    </location>
</feature>
<evidence type="ECO:0000256" key="6">
    <source>
        <dbReference type="ARBA" id="ARBA00022884"/>
    </source>
</evidence>
<keyword evidence="6 9" id="KW-0694">RNA-binding</keyword>
<dbReference type="GO" id="GO:0002143">
    <property type="term" value="P:tRNA wobble position uridine thiolation"/>
    <property type="evidence" value="ECO:0007669"/>
    <property type="project" value="TreeGrafter"/>
</dbReference>
<dbReference type="NCBIfam" id="TIGR00420">
    <property type="entry name" value="trmU"/>
    <property type="match status" value="1"/>
</dbReference>
<evidence type="ECO:0000256" key="3">
    <source>
        <dbReference type="ARBA" id="ARBA00022694"/>
    </source>
</evidence>
<dbReference type="GO" id="GO:0005524">
    <property type="term" value="F:ATP binding"/>
    <property type="evidence" value="ECO:0007669"/>
    <property type="project" value="UniProtKB-KW"/>
</dbReference>
<accession>A0A4Z0VYN6</accession>
<evidence type="ECO:0000256" key="5">
    <source>
        <dbReference type="ARBA" id="ARBA00022840"/>
    </source>
</evidence>
<comment type="caution">
    <text evidence="9">Lacks conserved residue(s) required for the propagation of feature annotation.</text>
</comment>
<dbReference type="InterPro" id="IPR046885">
    <property type="entry name" value="MnmA-like_C"/>
</dbReference>
<dbReference type="EC" id="2.8.1.13" evidence="9"/>
<name>A0A4Z0VYN6_9BACT</name>
<feature type="domain" description="tRNA-specific 2-thiouridylase MnmA-like central" evidence="11">
    <location>
        <begin position="220"/>
        <end position="278"/>
    </location>
</feature>
<dbReference type="PANTHER" id="PTHR11933:SF5">
    <property type="entry name" value="MITOCHONDRIAL TRNA-SPECIFIC 2-THIOURIDYLASE 1"/>
    <property type="match status" value="1"/>
</dbReference>
<comment type="similarity">
    <text evidence="9">Belongs to the MnmA/TRMU family.</text>
</comment>
<comment type="caution">
    <text evidence="12">The sequence shown here is derived from an EMBL/GenBank/DDBJ whole genome shotgun (WGS) entry which is preliminary data.</text>
</comment>
<keyword evidence="3 9" id="KW-0819">tRNA processing</keyword>
<dbReference type="PANTHER" id="PTHR11933">
    <property type="entry name" value="TRNA 5-METHYLAMINOMETHYL-2-THIOURIDYLATE -METHYLTRANSFERASE"/>
    <property type="match status" value="1"/>
</dbReference>
<feature type="binding site" evidence="9">
    <location>
        <begin position="9"/>
        <end position="16"/>
    </location>
    <ligand>
        <name>ATP</name>
        <dbReference type="ChEBI" id="CHEBI:30616"/>
    </ligand>
</feature>
<comment type="catalytic activity">
    <reaction evidence="8 9">
        <text>S-sulfanyl-L-cysteinyl-[protein] + uridine(34) in tRNA + AH2 + ATP = 2-thiouridine(34) in tRNA + L-cysteinyl-[protein] + A + AMP + diphosphate + H(+)</text>
        <dbReference type="Rhea" id="RHEA:47032"/>
        <dbReference type="Rhea" id="RHEA-COMP:10131"/>
        <dbReference type="Rhea" id="RHEA-COMP:11726"/>
        <dbReference type="Rhea" id="RHEA-COMP:11727"/>
        <dbReference type="Rhea" id="RHEA-COMP:11728"/>
        <dbReference type="ChEBI" id="CHEBI:13193"/>
        <dbReference type="ChEBI" id="CHEBI:15378"/>
        <dbReference type="ChEBI" id="CHEBI:17499"/>
        <dbReference type="ChEBI" id="CHEBI:29950"/>
        <dbReference type="ChEBI" id="CHEBI:30616"/>
        <dbReference type="ChEBI" id="CHEBI:33019"/>
        <dbReference type="ChEBI" id="CHEBI:61963"/>
        <dbReference type="ChEBI" id="CHEBI:65315"/>
        <dbReference type="ChEBI" id="CHEBI:87170"/>
        <dbReference type="ChEBI" id="CHEBI:456215"/>
        <dbReference type="EC" id="2.8.1.13"/>
    </reaction>
</comment>
<keyword evidence="7" id="KW-1015">Disulfide bond</keyword>
<evidence type="ECO:0000256" key="8">
    <source>
        <dbReference type="ARBA" id="ARBA00051542"/>
    </source>
</evidence>
<comment type="function">
    <text evidence="9">Catalyzes the 2-thiolation of uridine at the wobble position (U34) of tRNA, leading to the formation of s(2)U34.</text>
</comment>
<dbReference type="AlphaFoldDB" id="A0A4Z0VYN6"/>
<dbReference type="GO" id="GO:0000049">
    <property type="term" value="F:tRNA binding"/>
    <property type="evidence" value="ECO:0007669"/>
    <property type="project" value="UniProtKB-KW"/>
</dbReference>
<keyword evidence="9" id="KW-0963">Cytoplasm</keyword>
<comment type="subcellular location">
    <subcellularLocation>
        <location evidence="9">Cytoplasm</location>
    </subcellularLocation>
</comment>
<dbReference type="Proteomes" id="UP000297288">
    <property type="component" value="Unassembled WGS sequence"/>
</dbReference>
<dbReference type="Pfam" id="PF20258">
    <property type="entry name" value="tRNA_Me_trans_C"/>
    <property type="match status" value="1"/>
</dbReference>
<dbReference type="Pfam" id="PF03054">
    <property type="entry name" value="tRNA_Me_trans"/>
    <property type="match status" value="1"/>
</dbReference>
<feature type="binding site" evidence="9">
    <location>
        <position position="35"/>
    </location>
    <ligand>
        <name>ATP</name>
        <dbReference type="ChEBI" id="CHEBI:30616"/>
    </ligand>
</feature>
<organism evidence="12 13">
    <name type="scientific">Geotoga petraea</name>
    <dbReference type="NCBI Taxonomy" id="28234"/>
    <lineage>
        <taxon>Bacteria</taxon>
        <taxon>Thermotogati</taxon>
        <taxon>Thermotogota</taxon>
        <taxon>Thermotogae</taxon>
        <taxon>Petrotogales</taxon>
        <taxon>Petrotogaceae</taxon>
        <taxon>Geotoga</taxon>
    </lineage>
</organism>
<proteinExistence type="inferred from homology"/>
<dbReference type="RefSeq" id="WP_091402219.1">
    <property type="nucleotide sequence ID" value="NZ_FMYV01000001.1"/>
</dbReference>
<evidence type="ECO:0000256" key="9">
    <source>
        <dbReference type="HAMAP-Rule" id="MF_00144"/>
    </source>
</evidence>
<feature type="domain" description="tRNA-specific 2-thiouridylase MnmA-like C-terminal" evidence="10">
    <location>
        <begin position="286"/>
        <end position="360"/>
    </location>
</feature>
<dbReference type="HAMAP" id="MF_00144">
    <property type="entry name" value="tRNA_thiouridyl_MnmA"/>
    <property type="match status" value="1"/>
</dbReference>
<dbReference type="GO" id="GO:0005737">
    <property type="term" value="C:cytoplasm"/>
    <property type="evidence" value="ECO:0007669"/>
    <property type="project" value="UniProtKB-SubCell"/>
</dbReference>
<keyword evidence="4 9" id="KW-0547">Nucleotide-binding</keyword>
<dbReference type="CDD" id="cd01998">
    <property type="entry name" value="MnmA_TRMU-like"/>
    <property type="match status" value="1"/>
</dbReference>
<evidence type="ECO:0000259" key="11">
    <source>
        <dbReference type="Pfam" id="PF20259"/>
    </source>
</evidence>
<evidence type="ECO:0000256" key="2">
    <source>
        <dbReference type="ARBA" id="ARBA00022679"/>
    </source>
</evidence>
<keyword evidence="1 9" id="KW-0820">tRNA-binding</keyword>
<dbReference type="InterPro" id="IPR014729">
    <property type="entry name" value="Rossmann-like_a/b/a_fold"/>
</dbReference>
<evidence type="ECO:0000256" key="7">
    <source>
        <dbReference type="ARBA" id="ARBA00023157"/>
    </source>
</evidence>
<feature type="active site" description="Nucleophile" evidence="9">
    <location>
        <position position="107"/>
    </location>
</feature>
<evidence type="ECO:0000313" key="12">
    <source>
        <dbReference type="EMBL" id="TGG89168.1"/>
    </source>
</evidence>
<evidence type="ECO:0000256" key="1">
    <source>
        <dbReference type="ARBA" id="ARBA00022555"/>
    </source>
</evidence>
<dbReference type="OrthoDB" id="9800696at2"/>
<reference evidence="12 13" key="1">
    <citation type="submission" date="2019-04" db="EMBL/GenBank/DDBJ databases">
        <title>Draft genome sequence data and analysis of a Fermenting Bacterium, Geotoga petraea strain HO-Geo1, isolated from heavy-oil petroleum reservoir in Russia.</title>
        <authorList>
            <person name="Grouzdev D.S."/>
            <person name="Semenova E.M."/>
            <person name="Sokolova D.S."/>
            <person name="Tourova T.P."/>
            <person name="Poltaraus A.B."/>
            <person name="Nazina T.N."/>
        </authorList>
    </citation>
    <scope>NUCLEOTIDE SEQUENCE [LARGE SCALE GENOMIC DNA]</scope>
    <source>
        <strain evidence="12 13">HO-Geo1</strain>
    </source>
</reference>
<dbReference type="Gene3D" id="3.40.50.620">
    <property type="entry name" value="HUPs"/>
    <property type="match status" value="1"/>
</dbReference>
<dbReference type="NCBIfam" id="NF001138">
    <property type="entry name" value="PRK00143.1"/>
    <property type="match status" value="1"/>
</dbReference>
<dbReference type="Gene3D" id="2.40.30.10">
    <property type="entry name" value="Translation factors"/>
    <property type="match status" value="1"/>
</dbReference>
<keyword evidence="5 9" id="KW-0067">ATP-binding</keyword>
<dbReference type="Pfam" id="PF20259">
    <property type="entry name" value="tRNA_Me_trans_M"/>
    <property type="match status" value="1"/>
</dbReference>